<dbReference type="Proteomes" id="UP001596548">
    <property type="component" value="Unassembled WGS sequence"/>
</dbReference>
<evidence type="ECO:0000256" key="1">
    <source>
        <dbReference type="SAM" id="MobiDB-lite"/>
    </source>
</evidence>
<dbReference type="Pfam" id="PF08210">
    <property type="entry name" value="APOBEC_N"/>
    <property type="match status" value="1"/>
</dbReference>
<accession>A0ABW2HWN8</accession>
<proteinExistence type="predicted"/>
<gene>
    <name evidence="4" type="ORF">ACFQS1_24930</name>
</gene>
<dbReference type="EMBL" id="JBHTBJ010000020">
    <property type="protein sequence ID" value="MFC7277251.1"/>
    <property type="molecule type" value="Genomic_DNA"/>
</dbReference>
<dbReference type="Gene3D" id="3.40.140.10">
    <property type="entry name" value="Cytidine Deaminase, domain 2"/>
    <property type="match status" value="1"/>
</dbReference>
<feature type="region of interest" description="Disordered" evidence="1">
    <location>
        <begin position="1"/>
        <end position="38"/>
    </location>
</feature>
<evidence type="ECO:0000259" key="3">
    <source>
        <dbReference type="Pfam" id="PF13699"/>
    </source>
</evidence>
<feature type="domain" description="eCIS core" evidence="3">
    <location>
        <begin position="115"/>
        <end position="187"/>
    </location>
</feature>
<dbReference type="InterPro" id="IPR016192">
    <property type="entry name" value="APOBEC/CMP_deaminase_Zn-bd"/>
</dbReference>
<dbReference type="InterPro" id="IPR025295">
    <property type="entry name" value="eCIS_core_dom"/>
</dbReference>
<dbReference type="RefSeq" id="WP_378972591.1">
    <property type="nucleotide sequence ID" value="NZ_JBHTBJ010000020.1"/>
</dbReference>
<dbReference type="Pfam" id="PF13699">
    <property type="entry name" value="eCIS_core"/>
    <property type="match status" value="1"/>
</dbReference>
<organism evidence="4 5">
    <name type="scientific">Paractinoplanes rhizophilus</name>
    <dbReference type="NCBI Taxonomy" id="1416877"/>
    <lineage>
        <taxon>Bacteria</taxon>
        <taxon>Bacillati</taxon>
        <taxon>Actinomycetota</taxon>
        <taxon>Actinomycetes</taxon>
        <taxon>Micromonosporales</taxon>
        <taxon>Micromonosporaceae</taxon>
        <taxon>Paractinoplanes</taxon>
    </lineage>
</organism>
<sequence>MKLSDRHGPIPGEKPAGPATAVVNAPARTIKNNDGPAAGNRAVARLLTQPKLSVSQPHDAYERQADAVAEGILDPSPGPAPSISRLVTPAADAGEPPEPPPGLERTIASPGPGRPIPDDVRARIEAYLGVPLRNARVHDDPRAQLAAAQLGARAFTAGEHIFLGAGESAADLTLMAHEATHVVQQTRVGVYRAVLQRDGGGILSGAIADLVRTVPGYDMLTVVAGYDPIANRTVDRGPENLTRGVLGLVPFGNVVAGKLIELGLVQGAFWMIDDGLRQHNLTLQRIQAEIDQAWAEIDLTDPDGAIAIVRRHVSGLYADALAFVKGIYDAIVQLIRDAAAGLAEEHLAGTPVWELAKKVLHFDPLRGTPVEATTVEILSDFLTLIGKQDALAQMRERGTLQQTADWLDTRIAQFLGILGELSALFRAGWEAIQPANVADLAANLSALATRAQGLIARVGVFASEVLAEVVKLIKDALLEWLSREGAKLRGFRLLTVILGQDPITGKAVPRTAENLIGGFIALLPGGEATYRKLAEAGVIADAAAQISGALGRLGISLEMITGTFRAIWDSLSLEDLVNPLGAFARILEQFGEPLGRIAEFAVEVLKVVVTLILRLMNFPPELLGSIIDKAMAAIEEIQRDPVAFLVNMLEALKRGFLGFVDRAVGYLLSGLADWIFRGLGALGIPKPPDLSFGSILTLVLQVLGVTADKLWQKLGDHVGPEVADKLRQGVAMAEGAFDFVKDVQENGVGAIWKHVEGQLGNLWDTLLGMVKDWIVGEIVEKATVKLISMLDPTGIMAVVNSSIAFFKAVQSVIEYVREILMIVNDYVTTLAAVAAGNVQAGAQKVERGLASAVPVAIGFLANQVGLGDVPEKLVELIGRLRELIDKALDWLFAKAMQLGKSALSALGVGGAGAPGEAADPNDVRAVAGEKAAAALSGLDDEAKMEAALAAIRAELAPQGLSLLEFTPYDEAGNSYLMAAASPKVKVGKKTGPPAAKTPMAACRLRVTMHFADADAASGFAADRNFYDDNVPKGRGGSETEDEYGRQKAALIAPPPSNFLPGRGKMGGGGRGLLMLQPPADATKVKLASWNTGAPVPETNDSHAERQFLDWFRTESPDGLVKVEIQINLSPCSHCAASLATVAGEFERLISWDKAYLGYDRETKQLLANCTTVEDVSAVASAWKLGSCAPVALTDAEKEKQRKEAFAHYEKMSVLV</sequence>
<protein>
    <submittedName>
        <fullName evidence="4">DUF4157 domain-containing protein</fullName>
    </submittedName>
</protein>
<evidence type="ECO:0000313" key="4">
    <source>
        <dbReference type="EMBL" id="MFC7277251.1"/>
    </source>
</evidence>
<evidence type="ECO:0000259" key="2">
    <source>
        <dbReference type="Pfam" id="PF08210"/>
    </source>
</evidence>
<dbReference type="PROSITE" id="PS00903">
    <property type="entry name" value="CYT_DCMP_DEAMINASES_1"/>
    <property type="match status" value="1"/>
</dbReference>
<keyword evidence="5" id="KW-1185">Reference proteome</keyword>
<dbReference type="InterPro" id="IPR013158">
    <property type="entry name" value="AID"/>
</dbReference>
<name>A0ABW2HWN8_9ACTN</name>
<evidence type="ECO:0000313" key="5">
    <source>
        <dbReference type="Proteomes" id="UP001596548"/>
    </source>
</evidence>
<comment type="caution">
    <text evidence="4">The sequence shown here is derived from an EMBL/GenBank/DDBJ whole genome shotgun (WGS) entry which is preliminary data.</text>
</comment>
<feature type="domain" description="Activation-induced cytidine deaminase AID" evidence="2">
    <location>
        <begin position="1089"/>
        <end position="1141"/>
    </location>
</feature>
<feature type="region of interest" description="Disordered" evidence="1">
    <location>
        <begin position="53"/>
        <end position="116"/>
    </location>
</feature>
<reference evidence="5" key="1">
    <citation type="journal article" date="2019" name="Int. J. Syst. Evol. Microbiol.">
        <title>The Global Catalogue of Microorganisms (GCM) 10K type strain sequencing project: providing services to taxonomists for standard genome sequencing and annotation.</title>
        <authorList>
            <consortium name="The Broad Institute Genomics Platform"/>
            <consortium name="The Broad Institute Genome Sequencing Center for Infectious Disease"/>
            <person name="Wu L."/>
            <person name="Ma J."/>
        </authorList>
    </citation>
    <scope>NUCLEOTIDE SEQUENCE [LARGE SCALE GENOMIC DNA]</scope>
    <source>
        <strain evidence="5">XZYJT-10</strain>
    </source>
</reference>